<dbReference type="InterPro" id="IPR007267">
    <property type="entry name" value="GtrA_DPMS_TM"/>
</dbReference>
<comment type="caution">
    <text evidence="8">The sequence shown here is derived from an EMBL/GenBank/DDBJ whole genome shotgun (WGS) entry which is preliminary data.</text>
</comment>
<dbReference type="PANTHER" id="PTHR38459">
    <property type="entry name" value="PROPHAGE BACTOPRENOL-LINKED GLUCOSE TRANSLOCASE HOMOLOG"/>
    <property type="match status" value="1"/>
</dbReference>
<gene>
    <name evidence="8" type="ORF">SDC9_141832</name>
</gene>
<keyword evidence="3 6" id="KW-0812">Transmembrane</keyword>
<evidence type="ECO:0000256" key="2">
    <source>
        <dbReference type="ARBA" id="ARBA00009399"/>
    </source>
</evidence>
<dbReference type="EMBL" id="VSSQ01041283">
    <property type="protein sequence ID" value="MPM94684.1"/>
    <property type="molecule type" value="Genomic_DNA"/>
</dbReference>
<reference evidence="8" key="1">
    <citation type="submission" date="2019-08" db="EMBL/GenBank/DDBJ databases">
        <authorList>
            <person name="Kucharzyk K."/>
            <person name="Murdoch R.W."/>
            <person name="Higgins S."/>
            <person name="Loffler F."/>
        </authorList>
    </citation>
    <scope>NUCLEOTIDE SEQUENCE</scope>
</reference>
<keyword evidence="4 6" id="KW-1133">Transmembrane helix</keyword>
<comment type="subcellular location">
    <subcellularLocation>
        <location evidence="1">Membrane</location>
        <topology evidence="1">Multi-pass membrane protein</topology>
    </subcellularLocation>
</comment>
<evidence type="ECO:0000256" key="6">
    <source>
        <dbReference type="SAM" id="Phobius"/>
    </source>
</evidence>
<feature type="transmembrane region" description="Helical" evidence="6">
    <location>
        <begin position="80"/>
        <end position="100"/>
    </location>
</feature>
<organism evidence="8">
    <name type="scientific">bioreactor metagenome</name>
    <dbReference type="NCBI Taxonomy" id="1076179"/>
    <lineage>
        <taxon>unclassified sequences</taxon>
        <taxon>metagenomes</taxon>
        <taxon>ecological metagenomes</taxon>
    </lineage>
</organism>
<dbReference type="AlphaFoldDB" id="A0A645DYU2"/>
<accession>A0A645DYU2</accession>
<dbReference type="GO" id="GO:0000271">
    <property type="term" value="P:polysaccharide biosynthetic process"/>
    <property type="evidence" value="ECO:0007669"/>
    <property type="project" value="InterPro"/>
</dbReference>
<name>A0A645DYU2_9ZZZZ</name>
<evidence type="ECO:0000313" key="8">
    <source>
        <dbReference type="EMBL" id="MPM94684.1"/>
    </source>
</evidence>
<evidence type="ECO:0000256" key="5">
    <source>
        <dbReference type="ARBA" id="ARBA00023136"/>
    </source>
</evidence>
<evidence type="ECO:0000256" key="4">
    <source>
        <dbReference type="ARBA" id="ARBA00022989"/>
    </source>
</evidence>
<feature type="transmembrane region" description="Helical" evidence="6">
    <location>
        <begin position="106"/>
        <end position="127"/>
    </location>
</feature>
<sequence length="141" mass="15909">MFNKIKEKFLNKQFLTFGIIGGINTILSQVLYVVFVKLNVVVSLSSLLGDVLTMAISYFANMRFTYHEKPSWKSAITFPLSYVPGFIINMLIVVLVADVFHAPKEYAKLVSLPITIPLNYICMSLLVKKTSKKKDRGALNE</sequence>
<protein>
    <recommendedName>
        <fullName evidence="7">GtrA/DPMS transmembrane domain-containing protein</fullName>
    </recommendedName>
</protein>
<dbReference type="GO" id="GO:0005886">
    <property type="term" value="C:plasma membrane"/>
    <property type="evidence" value="ECO:0007669"/>
    <property type="project" value="TreeGrafter"/>
</dbReference>
<comment type="similarity">
    <text evidence="2">Belongs to the GtrA family.</text>
</comment>
<dbReference type="PANTHER" id="PTHR38459:SF1">
    <property type="entry name" value="PROPHAGE BACTOPRENOL-LINKED GLUCOSE TRANSLOCASE HOMOLOG"/>
    <property type="match status" value="1"/>
</dbReference>
<evidence type="ECO:0000259" key="7">
    <source>
        <dbReference type="Pfam" id="PF04138"/>
    </source>
</evidence>
<proteinExistence type="inferred from homology"/>
<feature type="transmembrane region" description="Helical" evidence="6">
    <location>
        <begin position="41"/>
        <end position="60"/>
    </location>
</feature>
<evidence type="ECO:0000256" key="1">
    <source>
        <dbReference type="ARBA" id="ARBA00004141"/>
    </source>
</evidence>
<evidence type="ECO:0000256" key="3">
    <source>
        <dbReference type="ARBA" id="ARBA00022692"/>
    </source>
</evidence>
<dbReference type="Pfam" id="PF04138">
    <property type="entry name" value="GtrA_DPMS_TM"/>
    <property type="match status" value="1"/>
</dbReference>
<feature type="transmembrane region" description="Helical" evidence="6">
    <location>
        <begin position="14"/>
        <end position="35"/>
    </location>
</feature>
<keyword evidence="5 6" id="KW-0472">Membrane</keyword>
<dbReference type="InterPro" id="IPR051401">
    <property type="entry name" value="GtrA_CellWall_Glycosyl"/>
</dbReference>
<feature type="domain" description="GtrA/DPMS transmembrane" evidence="7">
    <location>
        <begin position="16"/>
        <end position="127"/>
    </location>
</feature>